<reference evidence="2" key="1">
    <citation type="journal article" date="2019" name="Int. J. Syst. Evol. Microbiol.">
        <title>The Global Catalogue of Microorganisms (GCM) 10K type strain sequencing project: providing services to taxonomists for standard genome sequencing and annotation.</title>
        <authorList>
            <consortium name="The Broad Institute Genomics Platform"/>
            <consortium name="The Broad Institute Genome Sequencing Center for Infectious Disease"/>
            <person name="Wu L."/>
            <person name="Ma J."/>
        </authorList>
    </citation>
    <scope>NUCLEOTIDE SEQUENCE [LARGE SCALE GENOMIC DNA]</scope>
    <source>
        <strain evidence="2">CGMCC 4.7682</strain>
    </source>
</reference>
<proteinExistence type="predicted"/>
<dbReference type="RefSeq" id="WP_377871581.1">
    <property type="nucleotide sequence ID" value="NZ_JBHMAY010000030.1"/>
</dbReference>
<gene>
    <name evidence="1" type="ORF">ACFORO_38845</name>
</gene>
<evidence type="ECO:0000313" key="2">
    <source>
        <dbReference type="Proteomes" id="UP001595764"/>
    </source>
</evidence>
<keyword evidence="2" id="KW-1185">Reference proteome</keyword>
<accession>A0ABV7QS93</accession>
<comment type="caution">
    <text evidence="1">The sequence shown here is derived from an EMBL/GenBank/DDBJ whole genome shotgun (WGS) entry which is preliminary data.</text>
</comment>
<name>A0ABV7QS93_9PSEU</name>
<evidence type="ECO:0000313" key="1">
    <source>
        <dbReference type="EMBL" id="MFC3516177.1"/>
    </source>
</evidence>
<dbReference type="EMBL" id="JBHRWI010000061">
    <property type="protein sequence ID" value="MFC3516177.1"/>
    <property type="molecule type" value="Genomic_DNA"/>
</dbReference>
<sequence>MATLRFEFHPPSLTGGPVLVPYVDDVALTELIDRFELAEGMSPAGDAYGGLPQDCFRGTKTDHFHGLAAEEGKSLLLACSCGSEGCWPLLARITVTEDDVVWDSFGQPRRPERDYRGFGPFRFARAQYDAAVLRFASA</sequence>
<organism evidence="1 2">
    <name type="scientific">Amycolatopsis halotolerans</name>
    <dbReference type="NCBI Taxonomy" id="330083"/>
    <lineage>
        <taxon>Bacteria</taxon>
        <taxon>Bacillati</taxon>
        <taxon>Actinomycetota</taxon>
        <taxon>Actinomycetes</taxon>
        <taxon>Pseudonocardiales</taxon>
        <taxon>Pseudonocardiaceae</taxon>
        <taxon>Amycolatopsis</taxon>
    </lineage>
</organism>
<dbReference type="Proteomes" id="UP001595764">
    <property type="component" value="Unassembled WGS sequence"/>
</dbReference>
<protein>
    <submittedName>
        <fullName evidence="1">Uncharacterized protein</fullName>
    </submittedName>
</protein>